<gene>
    <name evidence="11" type="ORF">DFR68_101335</name>
</gene>
<dbReference type="InterPro" id="IPR036895">
    <property type="entry name" value="Uracil-DNA_glycosylase-like_sf"/>
</dbReference>
<keyword evidence="6" id="KW-0378">Hydrolase</keyword>
<dbReference type="InterPro" id="IPR005273">
    <property type="entry name" value="Ura-DNA_glyco_family4"/>
</dbReference>
<dbReference type="Pfam" id="PF03167">
    <property type="entry name" value="UDG"/>
    <property type="match status" value="1"/>
</dbReference>
<evidence type="ECO:0000313" key="11">
    <source>
        <dbReference type="EMBL" id="RDI55502.1"/>
    </source>
</evidence>
<feature type="domain" description="Uracil-DNA glycosylase-like" evidence="10">
    <location>
        <begin position="37"/>
        <end position="193"/>
    </location>
</feature>
<dbReference type="GO" id="GO:0051539">
    <property type="term" value="F:4 iron, 4 sulfur cluster binding"/>
    <property type="evidence" value="ECO:0007669"/>
    <property type="project" value="UniProtKB-KW"/>
</dbReference>
<evidence type="ECO:0000313" key="12">
    <source>
        <dbReference type="Proteomes" id="UP000255355"/>
    </source>
</evidence>
<dbReference type="SMART" id="SM00987">
    <property type="entry name" value="UreE_C"/>
    <property type="match status" value="1"/>
</dbReference>
<dbReference type="GO" id="GO:0097506">
    <property type="term" value="F:deaminated base DNA N-glycosylase activity"/>
    <property type="evidence" value="ECO:0007669"/>
    <property type="project" value="UniProtKB-ARBA"/>
</dbReference>
<dbReference type="PANTHER" id="PTHR33693">
    <property type="entry name" value="TYPE-5 URACIL-DNA GLYCOSYLASE"/>
    <property type="match status" value="1"/>
</dbReference>
<keyword evidence="8" id="KW-0411">Iron-sulfur</keyword>
<evidence type="ECO:0000256" key="7">
    <source>
        <dbReference type="ARBA" id="ARBA00023004"/>
    </source>
</evidence>
<keyword evidence="7" id="KW-0408">Iron</keyword>
<dbReference type="SMART" id="SM00986">
    <property type="entry name" value="UDG"/>
    <property type="match status" value="1"/>
</dbReference>
<keyword evidence="3" id="KW-0004">4Fe-4S</keyword>
<dbReference type="NCBIfam" id="TIGR03914">
    <property type="entry name" value="UDG_fam_dom"/>
    <property type="match status" value="1"/>
</dbReference>
<dbReference type="STRING" id="1210089.GCA_001613165_04623"/>
<dbReference type="GO" id="GO:0006281">
    <property type="term" value="P:DNA repair"/>
    <property type="evidence" value="ECO:0007669"/>
    <property type="project" value="UniProtKB-KW"/>
</dbReference>
<dbReference type="InterPro" id="IPR051536">
    <property type="entry name" value="UDG_Type-4/5"/>
</dbReference>
<keyword evidence="4" id="KW-0479">Metal-binding</keyword>
<dbReference type="Gene3D" id="3.40.470.10">
    <property type="entry name" value="Uracil-DNA glycosylase-like domain"/>
    <property type="match status" value="1"/>
</dbReference>
<dbReference type="NCBIfam" id="TIGR00758">
    <property type="entry name" value="UDG_fam4"/>
    <property type="match status" value="1"/>
</dbReference>
<keyword evidence="9" id="KW-0234">DNA repair</keyword>
<protein>
    <recommendedName>
        <fullName evidence="2">Type-4 uracil-DNA glycosylase</fullName>
    </recommendedName>
</protein>
<organism evidence="11 12">
    <name type="scientific">Nocardia mexicana</name>
    <dbReference type="NCBI Taxonomy" id="279262"/>
    <lineage>
        <taxon>Bacteria</taxon>
        <taxon>Bacillati</taxon>
        <taxon>Actinomycetota</taxon>
        <taxon>Actinomycetes</taxon>
        <taxon>Mycobacteriales</taxon>
        <taxon>Nocardiaceae</taxon>
        <taxon>Nocardia</taxon>
    </lineage>
</organism>
<comment type="caution">
    <text evidence="11">The sequence shown here is derived from an EMBL/GenBank/DDBJ whole genome shotgun (WGS) entry which is preliminary data.</text>
</comment>
<evidence type="ECO:0000256" key="5">
    <source>
        <dbReference type="ARBA" id="ARBA00022763"/>
    </source>
</evidence>
<evidence type="ECO:0000256" key="9">
    <source>
        <dbReference type="ARBA" id="ARBA00023204"/>
    </source>
</evidence>
<evidence type="ECO:0000256" key="1">
    <source>
        <dbReference type="ARBA" id="ARBA00006521"/>
    </source>
</evidence>
<keyword evidence="5" id="KW-0227">DNA damage</keyword>
<evidence type="ECO:0000256" key="3">
    <source>
        <dbReference type="ARBA" id="ARBA00022485"/>
    </source>
</evidence>
<evidence type="ECO:0000256" key="6">
    <source>
        <dbReference type="ARBA" id="ARBA00022801"/>
    </source>
</evidence>
<proteinExistence type="inferred from homology"/>
<accession>A0A370HEQ4</accession>
<evidence type="ECO:0000256" key="2">
    <source>
        <dbReference type="ARBA" id="ARBA00019403"/>
    </source>
</evidence>
<dbReference type="PANTHER" id="PTHR33693:SF9">
    <property type="entry name" value="TYPE-4 URACIL-DNA GLYCOSYLASE"/>
    <property type="match status" value="1"/>
</dbReference>
<evidence type="ECO:0000259" key="10">
    <source>
        <dbReference type="SMART" id="SM00986"/>
    </source>
</evidence>
<dbReference type="EMBL" id="QQAZ01000001">
    <property type="protein sequence ID" value="RDI55502.1"/>
    <property type="molecule type" value="Genomic_DNA"/>
</dbReference>
<name>A0A370HEQ4_9NOCA</name>
<dbReference type="CDD" id="cd10030">
    <property type="entry name" value="UDG-F4_TTUDGA_SPO1dp_like"/>
    <property type="match status" value="1"/>
</dbReference>
<dbReference type="GO" id="GO:0046872">
    <property type="term" value="F:metal ion binding"/>
    <property type="evidence" value="ECO:0007669"/>
    <property type="project" value="UniProtKB-KW"/>
</dbReference>
<dbReference type="InterPro" id="IPR005122">
    <property type="entry name" value="Uracil-DNA_glycosylase-like"/>
</dbReference>
<dbReference type="Proteomes" id="UP000255355">
    <property type="component" value="Unassembled WGS sequence"/>
</dbReference>
<reference evidence="11 12" key="1">
    <citation type="submission" date="2018-07" db="EMBL/GenBank/DDBJ databases">
        <title>Genomic Encyclopedia of Type Strains, Phase IV (KMG-IV): sequencing the most valuable type-strain genomes for metagenomic binning, comparative biology and taxonomic classification.</title>
        <authorList>
            <person name="Goeker M."/>
        </authorList>
    </citation>
    <scope>NUCLEOTIDE SEQUENCE [LARGE SCALE GENOMIC DNA]</scope>
    <source>
        <strain evidence="11 12">DSM 44952</strain>
    </source>
</reference>
<keyword evidence="12" id="KW-1185">Reference proteome</keyword>
<dbReference type="SUPFAM" id="SSF52141">
    <property type="entry name" value="Uracil-DNA glycosylase-like"/>
    <property type="match status" value="1"/>
</dbReference>
<dbReference type="AlphaFoldDB" id="A0A370HEQ4"/>
<sequence>MSASAYVPAGADLETLRKAASECRGCDLYRHATQIVFGAGPGDARVVMIGEQPGDREDVVGHPFVGPAGRLLNRALVEAGIDRSMVYLTNAVKHFKFEERGKRRIHQQPGRTEIVACRPWLEAELSVVRPELVVCLGAVAAQTVFGPSFRVTRQRGEVIALEDYRAVATVHPSAILRAPDREAAYEEFIADLRTVRTAME</sequence>
<comment type="similarity">
    <text evidence="1">Belongs to the uracil-DNA glycosylase (UDG) superfamily. Type 4 (UDGa) family.</text>
</comment>
<evidence type="ECO:0000256" key="8">
    <source>
        <dbReference type="ARBA" id="ARBA00023014"/>
    </source>
</evidence>
<evidence type="ECO:0000256" key="4">
    <source>
        <dbReference type="ARBA" id="ARBA00022723"/>
    </source>
</evidence>